<dbReference type="AlphaFoldDB" id="A0AAQ1SRG8"/>
<accession>A0AAQ1SRG8</accession>
<proteinExistence type="predicted"/>
<sequence>MQPIAGKPAPTPDRIEFQPCAVPVGAWLAGDGPQRGPSSRGKPAPTGFVALLQSLKGISGA</sequence>
<evidence type="ECO:0000313" key="1">
    <source>
        <dbReference type="EMBL" id="SPO58792.1"/>
    </source>
</evidence>
<protein>
    <submittedName>
        <fullName evidence="1">Uncharacterized protein</fullName>
    </submittedName>
</protein>
<evidence type="ECO:0000313" key="2">
    <source>
        <dbReference type="Proteomes" id="UP000294335"/>
    </source>
</evidence>
<keyword evidence="2" id="KW-1185">Reference proteome</keyword>
<name>A0AAQ1SRG8_9PSED</name>
<organism evidence="1 2">
    <name type="scientific">Pseudomonas inefficax</name>
    <dbReference type="NCBI Taxonomy" id="2078786"/>
    <lineage>
        <taxon>Bacteria</taxon>
        <taxon>Pseudomonadati</taxon>
        <taxon>Pseudomonadota</taxon>
        <taxon>Gammaproteobacteria</taxon>
        <taxon>Pseudomonadales</taxon>
        <taxon>Pseudomonadaceae</taxon>
        <taxon>Pseudomonas</taxon>
    </lineage>
</organism>
<gene>
    <name evidence="1" type="ORF">JV551A3_V1_270001</name>
</gene>
<reference evidence="1 2" key="1">
    <citation type="submission" date="2018-02" db="EMBL/GenBank/DDBJ databases">
        <authorList>
            <person name="Dubost A."/>
        </authorList>
    </citation>
    <scope>NUCLEOTIDE SEQUENCE [LARGE SCALE GENOMIC DNA]</scope>
    <source>
        <strain evidence="2">JV551A3</strain>
    </source>
</reference>
<dbReference type="EMBL" id="OPYN01000027">
    <property type="protein sequence ID" value="SPO58792.1"/>
    <property type="molecule type" value="Genomic_DNA"/>
</dbReference>
<comment type="caution">
    <text evidence="1">The sequence shown here is derived from an EMBL/GenBank/DDBJ whole genome shotgun (WGS) entry which is preliminary data.</text>
</comment>
<dbReference type="Proteomes" id="UP000294335">
    <property type="component" value="Unassembled WGS sequence"/>
</dbReference>